<sequence length="661" mass="75715">MAKHLSFGNGSLLILTDAYARVRDIYFPYVGLENHAGGSNAHRLGVWVDGRFSWLDDGSWTINVQSDLAYTGLTTAYSSALQLEIHFTDVLCHEKNIFLRKIKVLNKLTQKREVRVFFNQQFELCHSDKGDTAFYDPQSNTVVHYEGARAFLINALREGRGLTDYTVGIFQIEGKEGTYKDAEDGLLSKNTIEHGSVDSTVAMAMQIEGESVETFHYWMTIGHSVDEAKELNTYVLRHSPDSLMKTTRDYWNAWVEKLNWNFYGLGDNVIDLFKKSQFYLRSHVDIHGGIIASGDSDMLQGGRDTYAYVWPRDAAYVTVTLDWLGDRHSARKFFDFCNHVISKDGYLMHKYRADESLGSSWHGYVVNGKTELPIQEDETALILWALWEHWIASKDLDYIESIYESFIKKAATFLTTYRDPYTGLPKPSYNLWEEKFGVHTYTAATVYAGLMAAARFAHIFGEERTEHSFRTVAEEMRSAIIKYLYDEKSGYFLRSALISDSGEMTFDRTLDASSAYGVFLFGILPQDDERLQSAVRITKERLTINTPVGGMARYEGDQYYRSAADVPGNPWFITTLWYTQWEISIARSDRDLDKVRADLNWVERNTLRSGILSEQLNPYTREQVGAAPLTWSHAEFLRTVIMYMQKLKELSLISETKNPHG</sequence>
<evidence type="ECO:0000313" key="3">
    <source>
        <dbReference type="Proteomes" id="UP000177122"/>
    </source>
</evidence>
<protein>
    <recommendedName>
        <fullName evidence="1">GH15-like domain-containing protein</fullName>
    </recommendedName>
</protein>
<comment type="caution">
    <text evidence="2">The sequence shown here is derived from an EMBL/GenBank/DDBJ whole genome shotgun (WGS) entry which is preliminary data.</text>
</comment>
<dbReference type="PANTHER" id="PTHR31616:SF13">
    <property type="entry name" value="GLUCAN 1,4-ALPHA-GLUCOSIDASE"/>
    <property type="match status" value="1"/>
</dbReference>
<dbReference type="PANTHER" id="PTHR31616">
    <property type="entry name" value="TREHALASE"/>
    <property type="match status" value="1"/>
</dbReference>
<proteinExistence type="predicted"/>
<dbReference type="InterPro" id="IPR011613">
    <property type="entry name" value="GH15-like"/>
</dbReference>
<dbReference type="Proteomes" id="UP000177122">
    <property type="component" value="Unassembled WGS sequence"/>
</dbReference>
<dbReference type="InterPro" id="IPR008928">
    <property type="entry name" value="6-hairpin_glycosidase_sf"/>
</dbReference>
<dbReference type="Pfam" id="PF00723">
    <property type="entry name" value="Glyco_hydro_15"/>
    <property type="match status" value="1"/>
</dbReference>
<evidence type="ECO:0000313" key="2">
    <source>
        <dbReference type="EMBL" id="OGZ04943.1"/>
    </source>
</evidence>
<reference evidence="2 3" key="1">
    <citation type="journal article" date="2016" name="Nat. Commun.">
        <title>Thousands of microbial genomes shed light on interconnected biogeochemical processes in an aquifer system.</title>
        <authorList>
            <person name="Anantharaman K."/>
            <person name="Brown C.T."/>
            <person name="Hug L.A."/>
            <person name="Sharon I."/>
            <person name="Castelle C.J."/>
            <person name="Probst A.J."/>
            <person name="Thomas B.C."/>
            <person name="Singh A."/>
            <person name="Wilkins M.J."/>
            <person name="Karaoz U."/>
            <person name="Brodie E.L."/>
            <person name="Williams K.H."/>
            <person name="Hubbard S.S."/>
            <person name="Banfield J.F."/>
        </authorList>
    </citation>
    <scope>NUCLEOTIDE SEQUENCE [LARGE SCALE GENOMIC DNA]</scope>
</reference>
<dbReference type="GO" id="GO:0005975">
    <property type="term" value="P:carbohydrate metabolic process"/>
    <property type="evidence" value="ECO:0007669"/>
    <property type="project" value="InterPro"/>
</dbReference>
<dbReference type="EMBL" id="MHLI01000017">
    <property type="protein sequence ID" value="OGZ04943.1"/>
    <property type="molecule type" value="Genomic_DNA"/>
</dbReference>
<feature type="domain" description="GH15-like" evidence="1">
    <location>
        <begin position="287"/>
        <end position="639"/>
    </location>
</feature>
<dbReference type="AlphaFoldDB" id="A0A1G2CU98"/>
<accession>A0A1G2CU98</accession>
<dbReference type="SUPFAM" id="SSF48208">
    <property type="entry name" value="Six-hairpin glycosidases"/>
    <property type="match status" value="1"/>
</dbReference>
<dbReference type="GO" id="GO:0004553">
    <property type="term" value="F:hydrolase activity, hydrolyzing O-glycosyl compounds"/>
    <property type="evidence" value="ECO:0007669"/>
    <property type="project" value="UniProtKB-ARBA"/>
</dbReference>
<gene>
    <name evidence="2" type="ORF">A2845_04380</name>
</gene>
<name>A0A1G2CU98_9BACT</name>
<evidence type="ECO:0000259" key="1">
    <source>
        <dbReference type="Pfam" id="PF00723"/>
    </source>
</evidence>
<dbReference type="InterPro" id="IPR012341">
    <property type="entry name" value="6hp_glycosidase-like_sf"/>
</dbReference>
<dbReference type="Gene3D" id="1.50.10.10">
    <property type="match status" value="1"/>
</dbReference>
<organism evidence="2 3">
    <name type="scientific">Candidatus Lloydbacteria bacterium RIFCSPHIGHO2_01_FULL_49_22</name>
    <dbReference type="NCBI Taxonomy" id="1798658"/>
    <lineage>
        <taxon>Bacteria</taxon>
        <taxon>Candidatus Lloydiibacteriota</taxon>
    </lineage>
</organism>